<proteinExistence type="predicted"/>
<reference evidence="1 2" key="1">
    <citation type="submission" date="2023-09" db="EMBL/GenBank/DDBJ databases">
        <title>Xinfangfangia sedmenti sp. nov., isolated the sedment.</title>
        <authorList>
            <person name="Xu L."/>
        </authorList>
    </citation>
    <scope>NUCLEOTIDE SEQUENCE [LARGE SCALE GENOMIC DNA]</scope>
    <source>
        <strain evidence="1 2">LG-4</strain>
    </source>
</reference>
<dbReference type="EMBL" id="JAVKPH010000002">
    <property type="protein sequence ID" value="MDR5651635.1"/>
    <property type="molecule type" value="Genomic_DNA"/>
</dbReference>
<keyword evidence="2" id="KW-1185">Reference proteome</keyword>
<organism evidence="1 2">
    <name type="scientific">Ruixingdingia sedimenti</name>
    <dbReference type="NCBI Taxonomy" id="3073604"/>
    <lineage>
        <taxon>Bacteria</taxon>
        <taxon>Pseudomonadati</taxon>
        <taxon>Pseudomonadota</taxon>
        <taxon>Alphaproteobacteria</taxon>
        <taxon>Rhodobacterales</taxon>
        <taxon>Paracoccaceae</taxon>
        <taxon>Ruixingdingia</taxon>
    </lineage>
</organism>
<accession>A0ABU1F446</accession>
<dbReference type="RefSeq" id="WP_310455875.1">
    <property type="nucleotide sequence ID" value="NZ_JAVKPH010000002.1"/>
</dbReference>
<evidence type="ECO:0008006" key="3">
    <source>
        <dbReference type="Google" id="ProtNLM"/>
    </source>
</evidence>
<dbReference type="Pfam" id="PF13618">
    <property type="entry name" value="Gluconate_2-dh3"/>
    <property type="match status" value="1"/>
</dbReference>
<name>A0ABU1F446_9RHOB</name>
<sequence>MSLLSDSQRATFAAIADVLIPEAEGMPSASQVDVHGAMIDHILGLRPDLREALLRGLDAAAGKDAQGAANDLNRTDAAALSAIGLAAAAGYYMTPRVRELIGYPGQQSRPEADPDATPEYVANGMLQQVIDRGPIYRPTPK</sequence>
<comment type="caution">
    <text evidence="1">The sequence shown here is derived from an EMBL/GenBank/DDBJ whole genome shotgun (WGS) entry which is preliminary data.</text>
</comment>
<dbReference type="InterPro" id="IPR027056">
    <property type="entry name" value="Gluconate_2DH_su3"/>
</dbReference>
<evidence type="ECO:0000313" key="2">
    <source>
        <dbReference type="Proteomes" id="UP001247754"/>
    </source>
</evidence>
<protein>
    <recommendedName>
        <fullName evidence="3">Gluconate 2-dehydrogenase subunit 3 family protein</fullName>
    </recommendedName>
</protein>
<dbReference type="Proteomes" id="UP001247754">
    <property type="component" value="Unassembled WGS sequence"/>
</dbReference>
<gene>
    <name evidence="1" type="ORF">RGD00_03395</name>
</gene>
<evidence type="ECO:0000313" key="1">
    <source>
        <dbReference type="EMBL" id="MDR5651635.1"/>
    </source>
</evidence>